<dbReference type="EMBL" id="MGGI01000017">
    <property type="protein sequence ID" value="OGM26047.1"/>
    <property type="molecule type" value="Genomic_DNA"/>
</dbReference>
<evidence type="ECO:0000313" key="5">
    <source>
        <dbReference type="EMBL" id="OGM26047.1"/>
    </source>
</evidence>
<dbReference type="InterPro" id="IPR036637">
    <property type="entry name" value="Phosphohistidine_dom_sf"/>
</dbReference>
<dbReference type="Proteomes" id="UP000178851">
    <property type="component" value="Unassembled WGS sequence"/>
</dbReference>
<protein>
    <recommendedName>
        <fullName evidence="4">PEP-utilising enzyme mobile domain-containing protein</fullName>
    </recommendedName>
</protein>
<dbReference type="GO" id="GO:0008986">
    <property type="term" value="F:pyruvate, water dikinase activity"/>
    <property type="evidence" value="ECO:0007669"/>
    <property type="project" value="InterPro"/>
</dbReference>
<keyword evidence="2" id="KW-0547">Nucleotide-binding</keyword>
<dbReference type="InterPro" id="IPR006319">
    <property type="entry name" value="PEP_synth"/>
</dbReference>
<organism evidence="5 6">
    <name type="scientific">Candidatus Woesebacteria bacterium RIFCSPHIGHO2_01_FULL_39_28</name>
    <dbReference type="NCBI Taxonomy" id="1802496"/>
    <lineage>
        <taxon>Bacteria</taxon>
        <taxon>Candidatus Woeseibacteriota</taxon>
    </lineage>
</organism>
<keyword evidence="3" id="KW-0067">ATP-binding</keyword>
<feature type="domain" description="PEP-utilising enzyme mobile" evidence="4">
    <location>
        <begin position="93"/>
        <end position="163"/>
    </location>
</feature>
<comment type="similarity">
    <text evidence="1">Belongs to the PEP-utilizing enzyme family.</text>
</comment>
<proteinExistence type="inferred from homology"/>
<dbReference type="PANTHER" id="PTHR43030">
    <property type="entry name" value="PHOSPHOENOLPYRUVATE SYNTHASE"/>
    <property type="match status" value="1"/>
</dbReference>
<dbReference type="SUPFAM" id="SSF52009">
    <property type="entry name" value="Phosphohistidine domain"/>
    <property type="match status" value="1"/>
</dbReference>
<evidence type="ECO:0000259" key="4">
    <source>
        <dbReference type="Pfam" id="PF00391"/>
    </source>
</evidence>
<sequence>MLYSYVANISGHFEFQYGSLDKKEGLSFFDYNDELAYEDIDSLFQDLVLYHDLNVPKDGGVFIVKGLPACLGEAVGLCRIILNSDIGNFSKVRKGEILVTNATTPEMTPIMKKVSAIITDFGGITSHAAIVCRELNIPCIVGTRNATVILKDGMKVSVDAFRGIVSIDK</sequence>
<comment type="caution">
    <text evidence="5">The sequence shown here is derived from an EMBL/GenBank/DDBJ whole genome shotgun (WGS) entry which is preliminary data.</text>
</comment>
<evidence type="ECO:0000256" key="1">
    <source>
        <dbReference type="ARBA" id="ARBA00007837"/>
    </source>
</evidence>
<dbReference type="Gene3D" id="3.50.30.10">
    <property type="entry name" value="Phosphohistidine domain"/>
    <property type="match status" value="1"/>
</dbReference>
<dbReference type="Pfam" id="PF00391">
    <property type="entry name" value="PEP-utilizers"/>
    <property type="match status" value="1"/>
</dbReference>
<dbReference type="AlphaFoldDB" id="A0A1F7YFE3"/>
<dbReference type="InterPro" id="IPR008279">
    <property type="entry name" value="PEP-util_enz_mobile_dom"/>
</dbReference>
<gene>
    <name evidence="5" type="ORF">A2627_05475</name>
</gene>
<evidence type="ECO:0000256" key="2">
    <source>
        <dbReference type="ARBA" id="ARBA00022741"/>
    </source>
</evidence>
<evidence type="ECO:0000256" key="3">
    <source>
        <dbReference type="ARBA" id="ARBA00022840"/>
    </source>
</evidence>
<dbReference type="PANTHER" id="PTHR43030:SF1">
    <property type="entry name" value="PHOSPHOENOLPYRUVATE SYNTHASE"/>
    <property type="match status" value="1"/>
</dbReference>
<dbReference type="GO" id="GO:0005524">
    <property type="term" value="F:ATP binding"/>
    <property type="evidence" value="ECO:0007669"/>
    <property type="project" value="UniProtKB-KW"/>
</dbReference>
<name>A0A1F7YFE3_9BACT</name>
<reference evidence="5 6" key="1">
    <citation type="journal article" date="2016" name="Nat. Commun.">
        <title>Thousands of microbial genomes shed light on interconnected biogeochemical processes in an aquifer system.</title>
        <authorList>
            <person name="Anantharaman K."/>
            <person name="Brown C.T."/>
            <person name="Hug L.A."/>
            <person name="Sharon I."/>
            <person name="Castelle C.J."/>
            <person name="Probst A.J."/>
            <person name="Thomas B.C."/>
            <person name="Singh A."/>
            <person name="Wilkins M.J."/>
            <person name="Karaoz U."/>
            <person name="Brodie E.L."/>
            <person name="Williams K.H."/>
            <person name="Hubbard S.S."/>
            <person name="Banfield J.F."/>
        </authorList>
    </citation>
    <scope>NUCLEOTIDE SEQUENCE [LARGE SCALE GENOMIC DNA]</scope>
</reference>
<evidence type="ECO:0000313" key="6">
    <source>
        <dbReference type="Proteomes" id="UP000178851"/>
    </source>
</evidence>
<accession>A0A1F7YFE3</accession>